<keyword evidence="10 13" id="KW-0472">Membrane</keyword>
<name>A0ABR3S8X9_9PLEO</name>
<comment type="similarity">
    <text evidence="3 13">Belongs to the very long-chain fatty acids dehydratase HACD family.</text>
</comment>
<evidence type="ECO:0000256" key="13">
    <source>
        <dbReference type="RuleBase" id="RU363109"/>
    </source>
</evidence>
<dbReference type="PANTHER" id="PTHR11035">
    <property type="entry name" value="VERY-LONG-CHAIN (3R)-3-HYDROXYACYL-COA DEHYDRATASE"/>
    <property type="match status" value="1"/>
</dbReference>
<feature type="transmembrane region" description="Helical" evidence="13">
    <location>
        <begin position="110"/>
        <end position="131"/>
    </location>
</feature>
<evidence type="ECO:0000256" key="4">
    <source>
        <dbReference type="ARBA" id="ARBA00013122"/>
    </source>
</evidence>
<dbReference type="Proteomes" id="UP001521785">
    <property type="component" value="Unassembled WGS sequence"/>
</dbReference>
<organism evidence="14 15">
    <name type="scientific">Paraconiothyrium brasiliense</name>
    <dbReference type="NCBI Taxonomy" id="300254"/>
    <lineage>
        <taxon>Eukaryota</taxon>
        <taxon>Fungi</taxon>
        <taxon>Dikarya</taxon>
        <taxon>Ascomycota</taxon>
        <taxon>Pezizomycotina</taxon>
        <taxon>Dothideomycetes</taxon>
        <taxon>Pleosporomycetidae</taxon>
        <taxon>Pleosporales</taxon>
        <taxon>Massarineae</taxon>
        <taxon>Didymosphaeriaceae</taxon>
        <taxon>Paraconiothyrium</taxon>
    </lineage>
</organism>
<comment type="caution">
    <text evidence="14">The sequence shown here is derived from an EMBL/GenBank/DDBJ whole genome shotgun (WGS) entry which is preliminary data.</text>
</comment>
<evidence type="ECO:0000256" key="7">
    <source>
        <dbReference type="ARBA" id="ARBA00022832"/>
    </source>
</evidence>
<keyword evidence="13" id="KW-0256">Endoplasmic reticulum</keyword>
<keyword evidence="9 13" id="KW-0443">Lipid metabolism</keyword>
<dbReference type="EC" id="4.2.1.134" evidence="4 13"/>
<evidence type="ECO:0000313" key="14">
    <source>
        <dbReference type="EMBL" id="KAL1612779.1"/>
    </source>
</evidence>
<evidence type="ECO:0000313" key="15">
    <source>
        <dbReference type="Proteomes" id="UP001521785"/>
    </source>
</evidence>
<comment type="caution">
    <text evidence="13">Lacks conserved residue(s) required for the propagation of feature annotation.</text>
</comment>
<evidence type="ECO:0000256" key="2">
    <source>
        <dbReference type="ARBA" id="ARBA00005194"/>
    </source>
</evidence>
<reference evidence="14 15" key="1">
    <citation type="submission" date="2024-02" db="EMBL/GenBank/DDBJ databases">
        <title>De novo assembly and annotation of 12 fungi associated with fruit tree decline syndrome in Ontario, Canada.</title>
        <authorList>
            <person name="Sulman M."/>
            <person name="Ellouze W."/>
            <person name="Ilyukhin E."/>
        </authorList>
    </citation>
    <scope>NUCLEOTIDE SEQUENCE [LARGE SCALE GENOMIC DNA]</scope>
    <source>
        <strain evidence="14 15">M42-189</strain>
    </source>
</reference>
<keyword evidence="15" id="KW-1185">Reference proteome</keyword>
<keyword evidence="7 13" id="KW-0276">Fatty acid metabolism</keyword>
<feature type="transmembrane region" description="Helical" evidence="13">
    <location>
        <begin position="152"/>
        <end position="171"/>
    </location>
</feature>
<evidence type="ECO:0000256" key="5">
    <source>
        <dbReference type="ARBA" id="ARBA00022516"/>
    </source>
</evidence>
<feature type="transmembrane region" description="Helical" evidence="13">
    <location>
        <begin position="177"/>
        <end position="195"/>
    </location>
</feature>
<keyword evidence="8 13" id="KW-1133">Transmembrane helix</keyword>
<accession>A0ABR3S8X9</accession>
<keyword evidence="6 13" id="KW-0812">Transmembrane</keyword>
<comment type="function">
    <text evidence="13">Catalyzes the third of the four reactions of the long-chain fatty acids elongation cycle. This endoplasmic reticulum-bound enzymatic process, allows the addition of two carbons to the chain of long- and very long-chain fatty acids/VLCFAs per cycle. This enzyme catalyzes the dehydration of the 3-hydroxyacyl-CoA intermediate into trans-2,3-enoyl-CoA, within each cycle of fatty acid elongation. Thereby, it participates to the production of VLCFAs of different chain lengths that are involved in multiple biological processes as precursors of membrane lipids and lipid mediators.</text>
</comment>
<sequence>MAIRKVRSNAKDTKQLRIQYLTFYNIVFAALWFTAGITALIFVSFGSSRFEIFDEIEPLVRWIQTLTLVEVVHAAVGLVKSPVSTTAIQVFTRVIQVWMIWYSFPESTASSQAFLILLLAWSAADSIRYLCLAMNLHGKAPKPLVWLRYTMFYPLYPIGIGAEWWLMYRSIEPAGKVSPILPYVWYFLLALYLPGE</sequence>
<dbReference type="EMBL" id="JAKJXO020000001">
    <property type="protein sequence ID" value="KAL1612779.1"/>
    <property type="molecule type" value="Genomic_DNA"/>
</dbReference>
<dbReference type="PANTHER" id="PTHR11035:SF24">
    <property type="entry name" value="VERY-LONG-CHAIN (3R)-3-HYDROXYACYL-COA DEHYDRATASE"/>
    <property type="match status" value="1"/>
</dbReference>
<evidence type="ECO:0000256" key="3">
    <source>
        <dbReference type="ARBA" id="ARBA00007811"/>
    </source>
</evidence>
<comment type="catalytic activity">
    <reaction evidence="13">
        <text>a very-long-chain (3R)-3-hydroxyacyl-CoA = a very-long-chain (2E)-enoyl-CoA + H2O</text>
        <dbReference type="Rhea" id="RHEA:45812"/>
        <dbReference type="ChEBI" id="CHEBI:15377"/>
        <dbReference type="ChEBI" id="CHEBI:83728"/>
        <dbReference type="ChEBI" id="CHEBI:85440"/>
        <dbReference type="EC" id="4.2.1.134"/>
    </reaction>
</comment>
<gene>
    <name evidence="14" type="ORF">SLS60_001008</name>
</gene>
<keyword evidence="11 13" id="KW-0275">Fatty acid biosynthesis</keyword>
<dbReference type="Pfam" id="PF04387">
    <property type="entry name" value="PTPLA"/>
    <property type="match status" value="1"/>
</dbReference>
<feature type="transmembrane region" description="Helical" evidence="13">
    <location>
        <begin position="21"/>
        <end position="47"/>
    </location>
</feature>
<evidence type="ECO:0000256" key="12">
    <source>
        <dbReference type="ARBA" id="ARBA00023239"/>
    </source>
</evidence>
<comment type="pathway">
    <text evidence="2 13">Lipid metabolism; fatty acid biosynthesis.</text>
</comment>
<keyword evidence="12 13" id="KW-0456">Lyase</keyword>
<evidence type="ECO:0000256" key="10">
    <source>
        <dbReference type="ARBA" id="ARBA00023136"/>
    </source>
</evidence>
<evidence type="ECO:0000256" key="11">
    <source>
        <dbReference type="ARBA" id="ARBA00023160"/>
    </source>
</evidence>
<keyword evidence="5 13" id="KW-0444">Lipid biosynthesis</keyword>
<evidence type="ECO:0000256" key="9">
    <source>
        <dbReference type="ARBA" id="ARBA00023098"/>
    </source>
</evidence>
<evidence type="ECO:0000256" key="6">
    <source>
        <dbReference type="ARBA" id="ARBA00022692"/>
    </source>
</evidence>
<evidence type="ECO:0000256" key="1">
    <source>
        <dbReference type="ARBA" id="ARBA00004141"/>
    </source>
</evidence>
<dbReference type="InterPro" id="IPR007482">
    <property type="entry name" value="Tyr_Pase-like_PTPLA"/>
</dbReference>
<proteinExistence type="inferred from homology"/>
<evidence type="ECO:0000256" key="8">
    <source>
        <dbReference type="ARBA" id="ARBA00022989"/>
    </source>
</evidence>
<protein>
    <recommendedName>
        <fullName evidence="4 13">Very-long-chain (3R)-3-hydroxyacyl-CoA dehydratase</fullName>
        <ecNumber evidence="4 13">4.2.1.134</ecNumber>
    </recommendedName>
</protein>
<comment type="subcellular location">
    <subcellularLocation>
        <location evidence="13">Endoplasmic reticulum membrane</location>
        <topology evidence="13">Multi-pass membrane protein</topology>
    </subcellularLocation>
    <subcellularLocation>
        <location evidence="1">Membrane</location>
        <topology evidence="1">Multi-pass membrane protein</topology>
    </subcellularLocation>
</comment>